<dbReference type="Proteomes" id="UP001595912">
    <property type="component" value="Unassembled WGS sequence"/>
</dbReference>
<feature type="compositionally biased region" description="Low complexity" evidence="1">
    <location>
        <begin position="82"/>
        <end position="98"/>
    </location>
</feature>
<feature type="compositionally biased region" description="Polar residues" evidence="1">
    <location>
        <begin position="1"/>
        <end position="12"/>
    </location>
</feature>
<evidence type="ECO:0000313" key="2">
    <source>
        <dbReference type="EMBL" id="MFC4997505.1"/>
    </source>
</evidence>
<feature type="region of interest" description="Disordered" evidence="1">
    <location>
        <begin position="110"/>
        <end position="129"/>
    </location>
</feature>
<protein>
    <submittedName>
        <fullName evidence="2">Uncharacterized protein</fullName>
    </submittedName>
</protein>
<gene>
    <name evidence="2" type="ORF">ACFPIJ_06675</name>
</gene>
<feature type="region of interest" description="Disordered" evidence="1">
    <location>
        <begin position="1"/>
        <end position="25"/>
    </location>
</feature>
<feature type="region of interest" description="Disordered" evidence="1">
    <location>
        <begin position="156"/>
        <end position="175"/>
    </location>
</feature>
<evidence type="ECO:0000256" key="1">
    <source>
        <dbReference type="SAM" id="MobiDB-lite"/>
    </source>
</evidence>
<name>A0ABV9VPJ5_9ACTN</name>
<sequence>MARRPTSSSAVQPEQPHDAGIGIGDHRRLILAHGDEPWSHRVDAERLGLALKSGDAAGVQAEAVGRVDEMHPGGRARRGPRVEQAAAGAVGEGPVPGVHDGGLVVADDEPERRRRPFEGAQAAAPQLLRQGREQALDGDRADERVGVLRQQCGKPRVAVHRRSGHASVIGRAPVG</sequence>
<dbReference type="RefSeq" id="WP_380113734.1">
    <property type="nucleotide sequence ID" value="NZ_JBHSIU010000010.1"/>
</dbReference>
<accession>A0ABV9VPJ5</accession>
<feature type="region of interest" description="Disordered" evidence="1">
    <location>
        <begin position="62"/>
        <end position="104"/>
    </location>
</feature>
<comment type="caution">
    <text evidence="2">The sequence shown here is derived from an EMBL/GenBank/DDBJ whole genome shotgun (WGS) entry which is preliminary data.</text>
</comment>
<proteinExistence type="predicted"/>
<dbReference type="EMBL" id="JBHSIU010000010">
    <property type="protein sequence ID" value="MFC4997505.1"/>
    <property type="molecule type" value="Genomic_DNA"/>
</dbReference>
<organism evidence="2 3">
    <name type="scientific">Dactylosporangium cerinum</name>
    <dbReference type="NCBI Taxonomy" id="1434730"/>
    <lineage>
        <taxon>Bacteria</taxon>
        <taxon>Bacillati</taxon>
        <taxon>Actinomycetota</taxon>
        <taxon>Actinomycetes</taxon>
        <taxon>Micromonosporales</taxon>
        <taxon>Micromonosporaceae</taxon>
        <taxon>Dactylosporangium</taxon>
    </lineage>
</organism>
<reference evidence="3" key="1">
    <citation type="journal article" date="2019" name="Int. J. Syst. Evol. Microbiol.">
        <title>The Global Catalogue of Microorganisms (GCM) 10K type strain sequencing project: providing services to taxonomists for standard genome sequencing and annotation.</title>
        <authorList>
            <consortium name="The Broad Institute Genomics Platform"/>
            <consortium name="The Broad Institute Genome Sequencing Center for Infectious Disease"/>
            <person name="Wu L."/>
            <person name="Ma J."/>
        </authorList>
    </citation>
    <scope>NUCLEOTIDE SEQUENCE [LARGE SCALE GENOMIC DNA]</scope>
    <source>
        <strain evidence="3">CGMCC 4.7152</strain>
    </source>
</reference>
<evidence type="ECO:0000313" key="3">
    <source>
        <dbReference type="Proteomes" id="UP001595912"/>
    </source>
</evidence>
<keyword evidence="3" id="KW-1185">Reference proteome</keyword>